<comment type="caution">
    <text evidence="2">The sequence shown here is derived from an EMBL/GenBank/DDBJ whole genome shotgun (WGS) entry which is preliminary data.</text>
</comment>
<organism evidence="2 3">
    <name type="scientific">Phlyctema vagabunda</name>
    <dbReference type="NCBI Taxonomy" id="108571"/>
    <lineage>
        <taxon>Eukaryota</taxon>
        <taxon>Fungi</taxon>
        <taxon>Dikarya</taxon>
        <taxon>Ascomycota</taxon>
        <taxon>Pezizomycotina</taxon>
        <taxon>Leotiomycetes</taxon>
        <taxon>Helotiales</taxon>
        <taxon>Dermateaceae</taxon>
        <taxon>Phlyctema</taxon>
    </lineage>
</organism>
<dbReference type="Proteomes" id="UP001629113">
    <property type="component" value="Unassembled WGS sequence"/>
</dbReference>
<evidence type="ECO:0000313" key="2">
    <source>
        <dbReference type="EMBL" id="KAL3418175.1"/>
    </source>
</evidence>
<protein>
    <recommendedName>
        <fullName evidence="1">Stress-response A/B barrel domain-containing protein</fullName>
    </recommendedName>
</protein>
<reference evidence="2 3" key="1">
    <citation type="submission" date="2024-06" db="EMBL/GenBank/DDBJ databases">
        <title>Complete genome of Phlyctema vagabunda strain 19-DSS-EL-015.</title>
        <authorList>
            <person name="Fiorenzani C."/>
        </authorList>
    </citation>
    <scope>NUCLEOTIDE SEQUENCE [LARGE SCALE GENOMIC DNA]</scope>
    <source>
        <strain evidence="2 3">19-DSS-EL-015</strain>
    </source>
</reference>
<dbReference type="EMBL" id="JBFCZG010000009">
    <property type="protein sequence ID" value="KAL3418175.1"/>
    <property type="molecule type" value="Genomic_DNA"/>
</dbReference>
<evidence type="ECO:0000259" key="1">
    <source>
        <dbReference type="PROSITE" id="PS51502"/>
    </source>
</evidence>
<sequence>MPTIRRITLFKVPNKEDQKTLIGIYQGMQANALKDGEQYILSVDVGQAQEDQRAQGFTVAAVSSFAGIEDMQYYDTECDAHKKLREFVRTVNQGFCMVYFSV</sequence>
<dbReference type="Gene3D" id="3.30.70.100">
    <property type="match status" value="1"/>
</dbReference>
<evidence type="ECO:0000313" key="3">
    <source>
        <dbReference type="Proteomes" id="UP001629113"/>
    </source>
</evidence>
<name>A0ABR4P4C5_9HELO</name>
<dbReference type="SUPFAM" id="SSF54909">
    <property type="entry name" value="Dimeric alpha+beta barrel"/>
    <property type="match status" value="1"/>
</dbReference>
<gene>
    <name evidence="2" type="ORF">PVAG01_09890</name>
</gene>
<dbReference type="Pfam" id="PF07876">
    <property type="entry name" value="Dabb"/>
    <property type="match status" value="1"/>
</dbReference>
<keyword evidence="3" id="KW-1185">Reference proteome</keyword>
<proteinExistence type="predicted"/>
<dbReference type="SMART" id="SM00886">
    <property type="entry name" value="Dabb"/>
    <property type="match status" value="1"/>
</dbReference>
<feature type="domain" description="Stress-response A/B barrel" evidence="1">
    <location>
        <begin position="4"/>
        <end position="100"/>
    </location>
</feature>
<dbReference type="InterPro" id="IPR013097">
    <property type="entry name" value="Dabb"/>
</dbReference>
<dbReference type="InterPro" id="IPR011008">
    <property type="entry name" value="Dimeric_a/b-barrel"/>
</dbReference>
<dbReference type="PROSITE" id="PS51502">
    <property type="entry name" value="S_R_A_B_BARREL"/>
    <property type="match status" value="1"/>
</dbReference>
<accession>A0ABR4P4C5</accession>